<dbReference type="PANTHER" id="PTHR11516:SF60">
    <property type="entry name" value="PYRUVATE DEHYDROGENASE E1 COMPONENT SUBUNIT ALPHA"/>
    <property type="match status" value="1"/>
</dbReference>
<evidence type="ECO:0000313" key="6">
    <source>
        <dbReference type="EMBL" id="SFI60610.1"/>
    </source>
</evidence>
<dbReference type="Gene3D" id="3.40.50.970">
    <property type="match status" value="1"/>
</dbReference>
<dbReference type="PANTHER" id="PTHR11516">
    <property type="entry name" value="PYRUVATE DEHYDROGENASE E1 COMPONENT, ALPHA SUBUNIT BACTERIAL AND ORGANELLAR"/>
    <property type="match status" value="1"/>
</dbReference>
<protein>
    <submittedName>
        <fullName evidence="6">Pyruvate dehydrogenase E1 component alpha subunit</fullName>
    </submittedName>
</protein>
<dbReference type="InterPro" id="IPR050642">
    <property type="entry name" value="PDH_E1_Alpha_Subunit"/>
</dbReference>
<evidence type="ECO:0000256" key="2">
    <source>
        <dbReference type="ARBA" id="ARBA00023002"/>
    </source>
</evidence>
<dbReference type="EMBL" id="FORP01000001">
    <property type="protein sequence ID" value="SFI60610.1"/>
    <property type="molecule type" value="Genomic_DNA"/>
</dbReference>
<proteinExistence type="predicted"/>
<evidence type="ECO:0000256" key="1">
    <source>
        <dbReference type="ARBA" id="ARBA00001964"/>
    </source>
</evidence>
<comment type="cofactor">
    <cofactor evidence="1">
        <name>thiamine diphosphate</name>
        <dbReference type="ChEBI" id="CHEBI:58937"/>
    </cofactor>
</comment>
<dbReference type="AlphaFoldDB" id="A0A1I3JKG0"/>
<accession>A0A1I3JKG0</accession>
<dbReference type="Proteomes" id="UP000199025">
    <property type="component" value="Unassembled WGS sequence"/>
</dbReference>
<feature type="domain" description="Dehydrogenase E1 component" evidence="5">
    <location>
        <begin position="59"/>
        <end position="215"/>
    </location>
</feature>
<dbReference type="STRING" id="115433.SAMN05421835_101171"/>
<evidence type="ECO:0000259" key="5">
    <source>
        <dbReference type="Pfam" id="PF00676"/>
    </source>
</evidence>
<dbReference type="Pfam" id="PF00676">
    <property type="entry name" value="E1_dh"/>
    <property type="match status" value="1"/>
</dbReference>
<dbReference type="GO" id="GO:0004739">
    <property type="term" value="F:pyruvate dehydrogenase (acetyl-transferring) activity"/>
    <property type="evidence" value="ECO:0007669"/>
    <property type="project" value="TreeGrafter"/>
</dbReference>
<keyword evidence="6" id="KW-0670">Pyruvate</keyword>
<dbReference type="GO" id="GO:0000287">
    <property type="term" value="F:magnesium ion binding"/>
    <property type="evidence" value="ECO:0007669"/>
    <property type="project" value="UniProtKB-ARBA"/>
</dbReference>
<keyword evidence="7" id="KW-1185">Reference proteome</keyword>
<keyword evidence="3" id="KW-0786">Thiamine pyrophosphate</keyword>
<evidence type="ECO:0000256" key="4">
    <source>
        <dbReference type="SAM" id="MobiDB-lite"/>
    </source>
</evidence>
<evidence type="ECO:0000256" key="3">
    <source>
        <dbReference type="ARBA" id="ARBA00023052"/>
    </source>
</evidence>
<name>A0A1I3JKG0_9PSEU</name>
<evidence type="ECO:0000313" key="7">
    <source>
        <dbReference type="Proteomes" id="UP000199025"/>
    </source>
</evidence>
<keyword evidence="2" id="KW-0560">Oxidoreductase</keyword>
<dbReference type="GO" id="GO:0006086">
    <property type="term" value="P:pyruvate decarboxylation to acetyl-CoA"/>
    <property type="evidence" value="ECO:0007669"/>
    <property type="project" value="TreeGrafter"/>
</dbReference>
<reference evidence="6 7" key="1">
    <citation type="submission" date="2016-10" db="EMBL/GenBank/DDBJ databases">
        <authorList>
            <person name="de Groot N.N."/>
        </authorList>
    </citation>
    <scope>NUCLEOTIDE SEQUENCE [LARGE SCALE GENOMIC DNA]</scope>
    <source>
        <strain evidence="6 7">DSM 44468</strain>
    </source>
</reference>
<gene>
    <name evidence="6" type="ORF">SAMN05421835_101171</name>
</gene>
<sequence>MTDGSPRAQERLDLLRGMIRARRLEERRTGQPVIGDEAVVAGIAAGIGPDDSVVEGGGIPLALGLAAATAAAPRPRVTVYRLGERPVPAGELRQALRVAARRGLAVLFCREINLHPLGGPPSEAAFAAAHGIAAWSVDGMDALAVAESVEEAVEGIRCGEGPHLLELSTCRFRGRGKVTRWREFDPVRLLADRMRDEDGLGEDELAKLESEVDAELAGEPVTAG</sequence>
<feature type="region of interest" description="Disordered" evidence="4">
    <location>
        <begin position="204"/>
        <end position="224"/>
    </location>
</feature>
<dbReference type="InterPro" id="IPR029061">
    <property type="entry name" value="THDP-binding"/>
</dbReference>
<dbReference type="OrthoDB" id="3624240at2"/>
<dbReference type="InterPro" id="IPR001017">
    <property type="entry name" value="DH_E1"/>
</dbReference>
<dbReference type="RefSeq" id="WP_091503565.1">
    <property type="nucleotide sequence ID" value="NZ_FORP01000001.1"/>
</dbReference>
<dbReference type="SUPFAM" id="SSF52518">
    <property type="entry name" value="Thiamin diphosphate-binding fold (THDP-binding)"/>
    <property type="match status" value="1"/>
</dbReference>
<organism evidence="6 7">
    <name type="scientific">Amycolatopsis sacchari</name>
    <dbReference type="NCBI Taxonomy" id="115433"/>
    <lineage>
        <taxon>Bacteria</taxon>
        <taxon>Bacillati</taxon>
        <taxon>Actinomycetota</taxon>
        <taxon>Actinomycetes</taxon>
        <taxon>Pseudonocardiales</taxon>
        <taxon>Pseudonocardiaceae</taxon>
        <taxon>Amycolatopsis</taxon>
    </lineage>
</organism>